<keyword evidence="2" id="KW-0436">Ligase</keyword>
<dbReference type="OrthoDB" id="5372229at2"/>
<evidence type="ECO:0000256" key="1">
    <source>
        <dbReference type="SAM" id="Coils"/>
    </source>
</evidence>
<dbReference type="EC" id="6.5.1.3" evidence="2"/>
<gene>
    <name evidence="2" type="ORF">LNAT_P1664</name>
</gene>
<reference evidence="2 3" key="1">
    <citation type="journal article" date="2017" name="Syst. Appl. Microbiol.">
        <title>Lebetimonas natsushimae sp. nov., a novel strictly anaerobic, moderately thermophilic chemoautotroph isolated from a deep-sea hydrothermal vent polychaete nest in the Mid-Okinawa Trough.</title>
        <authorList>
            <person name="Nagata R."/>
            <person name="Takaki Y."/>
            <person name="Tame A."/>
            <person name="Nunoura T."/>
            <person name="Muto H."/>
            <person name="Mino S."/>
            <person name="Sawayama S."/>
            <person name="Takai K."/>
            <person name="Nakagawa S."/>
        </authorList>
    </citation>
    <scope>NUCLEOTIDE SEQUENCE [LARGE SCALE GENOMIC DNA]</scope>
    <source>
        <strain evidence="2 3">HS1857</strain>
    </source>
</reference>
<accession>A0A292YGB4</accession>
<keyword evidence="1" id="KW-0175">Coiled coil</keyword>
<evidence type="ECO:0000313" key="2">
    <source>
        <dbReference type="EMBL" id="GAX88368.1"/>
    </source>
</evidence>
<organism evidence="2 3">
    <name type="scientific">Lebetimonas natsushimae</name>
    <dbReference type="NCBI Taxonomy" id="1936991"/>
    <lineage>
        <taxon>Bacteria</taxon>
        <taxon>Pseudomonadati</taxon>
        <taxon>Campylobacterota</taxon>
        <taxon>Epsilonproteobacteria</taxon>
        <taxon>Nautiliales</taxon>
        <taxon>Nautiliaceae</taxon>
        <taxon>Lebetimonas</taxon>
    </lineage>
</organism>
<dbReference type="RefSeq" id="WP_096260193.1">
    <property type="nucleotide sequence ID" value="NZ_BDME01000007.1"/>
</dbReference>
<feature type="coiled-coil region" evidence="1">
    <location>
        <begin position="256"/>
        <end position="308"/>
    </location>
</feature>
<dbReference type="EMBL" id="BDME01000007">
    <property type="protein sequence ID" value="GAX88368.1"/>
    <property type="molecule type" value="Genomic_DNA"/>
</dbReference>
<dbReference type="Proteomes" id="UP000217944">
    <property type="component" value="Unassembled WGS sequence"/>
</dbReference>
<sequence length="353" mass="42557">MFDIPSMDECNYIIKNSKQFFRKDLEFLNNKISIYHYKQGNYEEFEKFKAYELRSLTFVENTRFLGIHKFFELNQAPGFMYDDVKNKKIIKITEKIDGTFIQPVLIEGEIYFKTKLNFDSYQAKRCNEILKENKKLKEFIIKTFKKGKIPFFEYFSPKTQVVMDYKEELLYLTQIRDLKTGKYELNFEKEAENYGIKTPKIFNYSFEKLLNLAKTKEDVEGWVVIFEDMQFLKLKTQSYLKKHKLLGKIEPHNIIYAILNNKANEYKNILNKESEKYQYFTEIENKFLKKYNSLKKDLKKALKLTKKEFKKELANHPYYELLATCKKKGEDFFDEWIKQHTARLKGAKKFLDL</sequence>
<evidence type="ECO:0000313" key="3">
    <source>
        <dbReference type="Proteomes" id="UP000217944"/>
    </source>
</evidence>
<proteinExistence type="predicted"/>
<comment type="caution">
    <text evidence="2">The sequence shown here is derived from an EMBL/GenBank/DDBJ whole genome shotgun (WGS) entry which is preliminary data.</text>
</comment>
<dbReference type="GO" id="GO:0003972">
    <property type="term" value="F:RNA ligase (ATP) activity"/>
    <property type="evidence" value="ECO:0007669"/>
    <property type="project" value="UniProtKB-EC"/>
</dbReference>
<name>A0A292YGB4_9BACT</name>
<dbReference type="AlphaFoldDB" id="A0A292YGB4"/>
<protein>
    <submittedName>
        <fullName evidence="2">RNA ligase</fullName>
        <ecNumber evidence="2">6.5.1.3</ecNumber>
    </submittedName>
</protein>
<keyword evidence="3" id="KW-1185">Reference proteome</keyword>